<reference evidence="1" key="1">
    <citation type="submission" date="2023-07" db="EMBL/GenBank/DDBJ databases">
        <title>The genome sequence of Rhodocytophaga aerolata KACC 12507.</title>
        <authorList>
            <person name="Zhang X."/>
        </authorList>
    </citation>
    <scope>NUCLEOTIDE SEQUENCE</scope>
    <source>
        <strain evidence="1">KACC 12507</strain>
    </source>
</reference>
<evidence type="ECO:0000313" key="1">
    <source>
        <dbReference type="EMBL" id="MDO1449127.1"/>
    </source>
</evidence>
<protein>
    <recommendedName>
        <fullName evidence="3">Lipocalin-like domain-containing protein</fullName>
    </recommendedName>
</protein>
<keyword evidence="2" id="KW-1185">Reference proteome</keyword>
<comment type="caution">
    <text evidence="1">The sequence shown here is derived from an EMBL/GenBank/DDBJ whole genome shotgun (WGS) entry which is preliminary data.</text>
</comment>
<name>A0ABT8REH1_9BACT</name>
<dbReference type="Proteomes" id="UP001168528">
    <property type="component" value="Unassembled WGS sequence"/>
</dbReference>
<gene>
    <name evidence="1" type="ORF">Q0590_22815</name>
</gene>
<dbReference type="PROSITE" id="PS51257">
    <property type="entry name" value="PROKAR_LIPOPROTEIN"/>
    <property type="match status" value="1"/>
</dbReference>
<accession>A0ABT8REH1</accession>
<dbReference type="Gene3D" id="2.40.128.490">
    <property type="entry name" value="Uncharacterised protein PF14869, DUF4488"/>
    <property type="match status" value="1"/>
</dbReference>
<evidence type="ECO:0000313" key="2">
    <source>
        <dbReference type="Proteomes" id="UP001168528"/>
    </source>
</evidence>
<proteinExistence type="predicted"/>
<evidence type="ECO:0008006" key="3">
    <source>
        <dbReference type="Google" id="ProtNLM"/>
    </source>
</evidence>
<organism evidence="1 2">
    <name type="scientific">Rhodocytophaga aerolata</name>
    <dbReference type="NCBI Taxonomy" id="455078"/>
    <lineage>
        <taxon>Bacteria</taxon>
        <taxon>Pseudomonadati</taxon>
        <taxon>Bacteroidota</taxon>
        <taxon>Cytophagia</taxon>
        <taxon>Cytophagales</taxon>
        <taxon>Rhodocytophagaceae</taxon>
        <taxon>Rhodocytophaga</taxon>
    </lineage>
</organism>
<dbReference type="RefSeq" id="WP_302039928.1">
    <property type="nucleotide sequence ID" value="NZ_JAUKPO010000016.1"/>
</dbReference>
<dbReference type="EMBL" id="JAUKPO010000016">
    <property type="protein sequence ID" value="MDO1449127.1"/>
    <property type="molecule type" value="Genomic_DNA"/>
</dbReference>
<sequence length="155" mass="17336">MKQTVTLILGSLLLMACETETTPNQSSPQAKPIQGTWQLLTGTIIEKGDTTVTDYTQNRSFIKVINDTHFAFLHHDLTKGKDSAAVFSSGGGRYTLADSVYTEHLEYCSAREWEGNDFSFTVTIENDTLIQRGIEKVEEAGINRLNIEKYVKVNK</sequence>